<evidence type="ECO:0000313" key="3">
    <source>
        <dbReference type="Proteomes" id="UP000799444"/>
    </source>
</evidence>
<comment type="caution">
    <text evidence="2">The sequence shown here is derived from an EMBL/GenBank/DDBJ whole genome shotgun (WGS) entry which is preliminary data.</text>
</comment>
<organism evidence="2 3">
    <name type="scientific">Polyplosphaeria fusca</name>
    <dbReference type="NCBI Taxonomy" id="682080"/>
    <lineage>
        <taxon>Eukaryota</taxon>
        <taxon>Fungi</taxon>
        <taxon>Dikarya</taxon>
        <taxon>Ascomycota</taxon>
        <taxon>Pezizomycotina</taxon>
        <taxon>Dothideomycetes</taxon>
        <taxon>Pleosporomycetidae</taxon>
        <taxon>Pleosporales</taxon>
        <taxon>Tetraplosphaeriaceae</taxon>
        <taxon>Polyplosphaeria</taxon>
    </lineage>
</organism>
<feature type="compositionally biased region" description="Basic and acidic residues" evidence="1">
    <location>
        <begin position="480"/>
        <end position="490"/>
    </location>
</feature>
<dbReference type="EMBL" id="ML996108">
    <property type="protein sequence ID" value="KAF2738529.1"/>
    <property type="molecule type" value="Genomic_DNA"/>
</dbReference>
<accession>A0A9P4R893</accession>
<feature type="compositionally biased region" description="Basic and acidic residues" evidence="1">
    <location>
        <begin position="763"/>
        <end position="784"/>
    </location>
</feature>
<dbReference type="Proteomes" id="UP000799444">
    <property type="component" value="Unassembled WGS sequence"/>
</dbReference>
<gene>
    <name evidence="2" type="ORF">EJ04DRAFT_560538</name>
</gene>
<sequence length="799" mass="90268">MPRYTDVLKLDKLRTAGIKESFVLEPEDEVEETKPAPARKNVNLRDLIEEAEKGDPTVPERLHAQRHEFPAQYLAEDYGNEEYNPNQPLLNFNALHALGQLLNTIRADQRSNQRRTPHEATRLYEYDPHLLEHMLAGATYTASLCRRCENRRPCRTHRQSRQFETSVSLCPHKRMYVYWAPNDPVNRNASWKLEVKDFTVGYPEYQLECRRCRIPRPSQRVSLLTERLIEDMRKKNLRPTNRRVSDEIFALVSAWEFAKFESLQRRESTRVAEVRRELDARKAEEERQRMMDLEAKRKISTEKKAAKQQEEERIKGAGNDLVATIKAAQEQIEKKNLDKKQEDEETSRRLSDQTLKLVKENLEKEQEKLSDEIRRASASSVEDGEIVEKAETIGVQRVTRSRTRSVASATSSKSSKSTATEQCQNGTVQRRRTRSQSTAQSPSSEEAEEVVIKHRIQEVDVQRRRTRSQSSAASVGSKSSKIEVIEHQTEVDQVVPGQRRKRSSASSVGSPTSPSKKLRIQAPTLQLIEEQSSVPTTPPSGSGADSGVDISTPTTYSTMSSSSRRSSRRSSRASSRASSSVKSPVPQPVSPVKSEGSRRSSRRISQASATSTRSLPKENSDKRASLHSADAPSRKSSSSSNPSPLINARLERLSSRSSSVSSTSKKAFIDINGEPFESNDRYPTPRGSQTSSSSKTSIRKRSCVSTDGTTPRESSSKRVRFTPDVEALPETSNPRRQSARYDMSDLKKWSSRDEEAEDEVDYEDGHTSDSDSDEEGRLDYSHEVSDDDEEDGEILDDEE</sequence>
<feature type="region of interest" description="Disordered" evidence="1">
    <location>
        <begin position="365"/>
        <end position="799"/>
    </location>
</feature>
<feature type="compositionally biased region" description="Low complexity" evidence="1">
    <location>
        <begin position="504"/>
        <end position="515"/>
    </location>
</feature>
<feature type="compositionally biased region" description="Low complexity" evidence="1">
    <location>
        <begin position="435"/>
        <end position="444"/>
    </location>
</feature>
<feature type="compositionally biased region" description="Low complexity" evidence="1">
    <location>
        <begin position="404"/>
        <end position="420"/>
    </location>
</feature>
<feature type="compositionally biased region" description="Basic and acidic residues" evidence="1">
    <location>
        <begin position="615"/>
        <end position="624"/>
    </location>
</feature>
<feature type="compositionally biased region" description="Polar residues" evidence="1">
    <location>
        <begin position="703"/>
        <end position="713"/>
    </location>
</feature>
<name>A0A9P4R893_9PLEO</name>
<feature type="compositionally biased region" description="Low complexity" evidence="1">
    <location>
        <begin position="655"/>
        <end position="664"/>
    </location>
</feature>
<feature type="compositionally biased region" description="Low complexity" evidence="1">
    <location>
        <begin position="634"/>
        <end position="644"/>
    </location>
</feature>
<reference evidence="2" key="1">
    <citation type="journal article" date="2020" name="Stud. Mycol.">
        <title>101 Dothideomycetes genomes: a test case for predicting lifestyles and emergence of pathogens.</title>
        <authorList>
            <person name="Haridas S."/>
            <person name="Albert R."/>
            <person name="Binder M."/>
            <person name="Bloem J."/>
            <person name="Labutti K."/>
            <person name="Salamov A."/>
            <person name="Andreopoulos B."/>
            <person name="Baker S."/>
            <person name="Barry K."/>
            <person name="Bills G."/>
            <person name="Bluhm B."/>
            <person name="Cannon C."/>
            <person name="Castanera R."/>
            <person name="Culley D."/>
            <person name="Daum C."/>
            <person name="Ezra D."/>
            <person name="Gonzalez J."/>
            <person name="Henrissat B."/>
            <person name="Kuo A."/>
            <person name="Liang C."/>
            <person name="Lipzen A."/>
            <person name="Lutzoni F."/>
            <person name="Magnuson J."/>
            <person name="Mondo S."/>
            <person name="Nolan M."/>
            <person name="Ohm R."/>
            <person name="Pangilinan J."/>
            <person name="Park H.-J."/>
            <person name="Ramirez L."/>
            <person name="Alfaro M."/>
            <person name="Sun H."/>
            <person name="Tritt A."/>
            <person name="Yoshinaga Y."/>
            <person name="Zwiers L.-H."/>
            <person name="Turgeon B."/>
            <person name="Goodwin S."/>
            <person name="Spatafora J."/>
            <person name="Crous P."/>
            <person name="Grigoriev I."/>
        </authorList>
    </citation>
    <scope>NUCLEOTIDE SEQUENCE</scope>
    <source>
        <strain evidence="2">CBS 125425</strain>
    </source>
</reference>
<feature type="compositionally biased region" description="Polar residues" evidence="1">
    <location>
        <begin position="549"/>
        <end position="559"/>
    </location>
</feature>
<feature type="compositionally biased region" description="Low complexity" evidence="1">
    <location>
        <begin position="572"/>
        <end position="594"/>
    </location>
</feature>
<feature type="compositionally biased region" description="Acidic residues" evidence="1">
    <location>
        <begin position="785"/>
        <end position="799"/>
    </location>
</feature>
<keyword evidence="3" id="KW-1185">Reference proteome</keyword>
<feature type="compositionally biased region" description="Low complexity" evidence="1">
    <location>
        <begin position="603"/>
        <end position="614"/>
    </location>
</feature>
<proteinExistence type="predicted"/>
<feature type="compositionally biased region" description="Basic and acidic residues" evidence="1">
    <location>
        <begin position="742"/>
        <end position="753"/>
    </location>
</feature>
<feature type="compositionally biased region" description="Low complexity" evidence="1">
    <location>
        <begin position="532"/>
        <end position="543"/>
    </location>
</feature>
<feature type="compositionally biased region" description="Basic and acidic residues" evidence="1">
    <location>
        <begin position="365"/>
        <end position="375"/>
    </location>
</feature>
<evidence type="ECO:0000313" key="2">
    <source>
        <dbReference type="EMBL" id="KAF2738529.1"/>
    </source>
</evidence>
<protein>
    <submittedName>
        <fullName evidence="2">Uncharacterized protein</fullName>
    </submittedName>
</protein>
<feature type="compositionally biased region" description="Low complexity" evidence="1">
    <location>
        <begin position="468"/>
        <end position="479"/>
    </location>
</feature>
<evidence type="ECO:0000256" key="1">
    <source>
        <dbReference type="SAM" id="MobiDB-lite"/>
    </source>
</evidence>
<dbReference type="OrthoDB" id="3800814at2759"/>
<dbReference type="AlphaFoldDB" id="A0A9P4R893"/>
<feature type="compositionally biased region" description="Basic and acidic residues" evidence="1">
    <location>
        <begin position="450"/>
        <end position="463"/>
    </location>
</feature>